<feature type="transmembrane region" description="Helical" evidence="1">
    <location>
        <begin position="6"/>
        <end position="23"/>
    </location>
</feature>
<evidence type="ECO:0000313" key="3">
    <source>
        <dbReference type="Proteomes" id="UP001596997"/>
    </source>
</evidence>
<evidence type="ECO:0000313" key="2">
    <source>
        <dbReference type="EMBL" id="MFD0963255.1"/>
    </source>
</evidence>
<proteinExistence type="predicted"/>
<reference evidence="3" key="1">
    <citation type="journal article" date="2019" name="Int. J. Syst. Evol. Microbiol.">
        <title>The Global Catalogue of Microorganisms (GCM) 10K type strain sequencing project: providing services to taxonomists for standard genome sequencing and annotation.</title>
        <authorList>
            <consortium name="The Broad Institute Genomics Platform"/>
            <consortium name="The Broad Institute Genome Sequencing Center for Infectious Disease"/>
            <person name="Wu L."/>
            <person name="Ma J."/>
        </authorList>
    </citation>
    <scope>NUCLEOTIDE SEQUENCE [LARGE SCALE GENOMIC DNA]</scope>
    <source>
        <strain evidence="3">CCUG 62114</strain>
    </source>
</reference>
<accession>A0ABW3I0C4</accession>
<comment type="caution">
    <text evidence="2">The sequence shown here is derived from an EMBL/GenBank/DDBJ whole genome shotgun (WGS) entry which is preliminary data.</text>
</comment>
<evidence type="ECO:0000256" key="1">
    <source>
        <dbReference type="SAM" id="Phobius"/>
    </source>
</evidence>
<keyword evidence="1" id="KW-0812">Transmembrane</keyword>
<sequence length="110" mass="13124">MKKEIIRASFITLFLAFIVYHFIKVESFKLDVSFKRWDIMYLESDIGTIGEITSKRMFKRSEIDTFLINNYYPSDGDYDINGDTIFLNRSYLVFNKDSLIKFEPNSYKEN</sequence>
<keyword evidence="1" id="KW-0472">Membrane</keyword>
<keyword evidence="3" id="KW-1185">Reference proteome</keyword>
<dbReference type="EMBL" id="JBHTJM010000005">
    <property type="protein sequence ID" value="MFD0963255.1"/>
    <property type="molecule type" value="Genomic_DNA"/>
</dbReference>
<organism evidence="2 3">
    <name type="scientific">Pseudofulvibacter geojedonensis</name>
    <dbReference type="NCBI Taxonomy" id="1123758"/>
    <lineage>
        <taxon>Bacteria</taxon>
        <taxon>Pseudomonadati</taxon>
        <taxon>Bacteroidota</taxon>
        <taxon>Flavobacteriia</taxon>
        <taxon>Flavobacteriales</taxon>
        <taxon>Flavobacteriaceae</taxon>
        <taxon>Pseudofulvibacter</taxon>
    </lineage>
</organism>
<gene>
    <name evidence="2" type="ORF">ACFQ1O_04445</name>
</gene>
<dbReference type="RefSeq" id="WP_377713776.1">
    <property type="nucleotide sequence ID" value="NZ_JBHTJM010000005.1"/>
</dbReference>
<dbReference type="Proteomes" id="UP001596997">
    <property type="component" value="Unassembled WGS sequence"/>
</dbReference>
<evidence type="ECO:0008006" key="4">
    <source>
        <dbReference type="Google" id="ProtNLM"/>
    </source>
</evidence>
<protein>
    <recommendedName>
        <fullName evidence="4">Lipoprotein</fullName>
    </recommendedName>
</protein>
<name>A0ABW3I0C4_9FLAO</name>
<keyword evidence="1" id="KW-1133">Transmembrane helix</keyword>